<feature type="compositionally biased region" description="Basic residues" evidence="1">
    <location>
        <begin position="221"/>
        <end position="231"/>
    </location>
</feature>
<feature type="region of interest" description="Disordered" evidence="1">
    <location>
        <begin position="28"/>
        <end position="105"/>
    </location>
</feature>
<feature type="compositionally biased region" description="Basic and acidic residues" evidence="1">
    <location>
        <begin position="65"/>
        <end position="95"/>
    </location>
</feature>
<protein>
    <submittedName>
        <fullName evidence="2">MAK10-like protein</fullName>
    </submittedName>
</protein>
<feature type="compositionally biased region" description="Polar residues" evidence="1">
    <location>
        <begin position="30"/>
        <end position="39"/>
    </location>
</feature>
<sequence length="472" mass="53315">MAEMFRLLKELTTSRALEKVLIKEDAKSPVTKNINSTSLARGKKERNDNDYMAVDGGINETDTEIPVKESEKETEAEKGTKNKPIKKAEREEKTEASSSQPVGYYQKHRINEKLTKGFVNNHRFNESLSGIRVGKVKGKTYNLSPRGPVYEAILKKKITRKEDIGGNFEIPCNIGGLKHMNTLVDQGSDEGEKRPFILGTPILKTAKAVIKYEKGTITQSSRKRIKRRRRNLSGDGVKKTTTSSGRGRLNRGSRIIYVATALGLQSDAYEIDLYNESWEIIENLALYDHEGWNDSKEFVKPVKAISTPQSTSKTPDQRLLESEDQINFLLKGSRATSRPSSTHIPQAYAEAAKMGHQSRTPSVFITAPRKKERKDNEYMVADGSINETYMKIRVKEAEKDTEAENRTKNKPIKRAEASSSQPVGYYQKHRINKKLIKGLVDNHRFNDFLSRIQVGKVKGKTYNLLPKGPRNP</sequence>
<accession>A0A699GV79</accession>
<dbReference type="AlphaFoldDB" id="A0A699GV79"/>
<evidence type="ECO:0000313" key="2">
    <source>
        <dbReference type="EMBL" id="GEW48212.1"/>
    </source>
</evidence>
<feature type="compositionally biased region" description="Basic and acidic residues" evidence="1">
    <location>
        <begin position="397"/>
        <end position="407"/>
    </location>
</feature>
<feature type="region of interest" description="Disordered" evidence="1">
    <location>
        <begin position="220"/>
        <end position="246"/>
    </location>
</feature>
<proteinExistence type="predicted"/>
<evidence type="ECO:0000256" key="1">
    <source>
        <dbReference type="SAM" id="MobiDB-lite"/>
    </source>
</evidence>
<feature type="region of interest" description="Disordered" evidence="1">
    <location>
        <begin position="397"/>
        <end position="424"/>
    </location>
</feature>
<gene>
    <name evidence="2" type="ORF">Tci_220188</name>
</gene>
<dbReference type="EMBL" id="BKCJ010060217">
    <property type="protein sequence ID" value="GEW48212.1"/>
    <property type="molecule type" value="Genomic_DNA"/>
</dbReference>
<comment type="caution">
    <text evidence="2">The sequence shown here is derived from an EMBL/GenBank/DDBJ whole genome shotgun (WGS) entry which is preliminary data.</text>
</comment>
<name>A0A699GV79_TANCI</name>
<reference evidence="2" key="1">
    <citation type="journal article" date="2019" name="Sci. Rep.">
        <title>Draft genome of Tanacetum cinerariifolium, the natural source of mosquito coil.</title>
        <authorList>
            <person name="Yamashiro T."/>
            <person name="Shiraishi A."/>
            <person name="Satake H."/>
            <person name="Nakayama K."/>
        </authorList>
    </citation>
    <scope>NUCLEOTIDE SEQUENCE</scope>
</reference>
<organism evidence="2">
    <name type="scientific">Tanacetum cinerariifolium</name>
    <name type="common">Dalmatian daisy</name>
    <name type="synonym">Chrysanthemum cinerariifolium</name>
    <dbReference type="NCBI Taxonomy" id="118510"/>
    <lineage>
        <taxon>Eukaryota</taxon>
        <taxon>Viridiplantae</taxon>
        <taxon>Streptophyta</taxon>
        <taxon>Embryophyta</taxon>
        <taxon>Tracheophyta</taxon>
        <taxon>Spermatophyta</taxon>
        <taxon>Magnoliopsida</taxon>
        <taxon>eudicotyledons</taxon>
        <taxon>Gunneridae</taxon>
        <taxon>Pentapetalae</taxon>
        <taxon>asterids</taxon>
        <taxon>campanulids</taxon>
        <taxon>Asterales</taxon>
        <taxon>Asteraceae</taxon>
        <taxon>Asteroideae</taxon>
        <taxon>Anthemideae</taxon>
        <taxon>Anthemidinae</taxon>
        <taxon>Tanacetum</taxon>
    </lineage>
</organism>